<dbReference type="EMBL" id="BN001305">
    <property type="protein sequence ID" value="CBF80853.1"/>
    <property type="molecule type" value="Genomic_DNA"/>
</dbReference>
<keyword evidence="2" id="KW-1185">Reference proteome</keyword>
<evidence type="ECO:0000313" key="1">
    <source>
        <dbReference type="EMBL" id="CBF80853.1"/>
    </source>
</evidence>
<proteinExistence type="predicted"/>
<organism evidence="1 2">
    <name type="scientific">Emericella nidulans (strain FGSC A4 / ATCC 38163 / CBS 112.46 / NRRL 194 / M139)</name>
    <name type="common">Aspergillus nidulans</name>
    <dbReference type="NCBI Taxonomy" id="227321"/>
    <lineage>
        <taxon>Eukaryota</taxon>
        <taxon>Fungi</taxon>
        <taxon>Dikarya</taxon>
        <taxon>Ascomycota</taxon>
        <taxon>Pezizomycotina</taxon>
        <taxon>Eurotiomycetes</taxon>
        <taxon>Eurotiomycetidae</taxon>
        <taxon>Eurotiales</taxon>
        <taxon>Aspergillaceae</taxon>
        <taxon>Aspergillus</taxon>
        <taxon>Aspergillus subgen. Nidulantes</taxon>
    </lineage>
</organism>
<gene>
    <name evidence="1" type="ORF">ANIA_05097</name>
</gene>
<dbReference type="HOGENOM" id="CLU_3426891_0_0_1"/>
<reference evidence="2" key="1">
    <citation type="journal article" date="2005" name="Nature">
        <title>Sequencing of Aspergillus nidulans and comparative analysis with A. fumigatus and A. oryzae.</title>
        <authorList>
            <person name="Galagan J.E."/>
            <person name="Calvo S.E."/>
            <person name="Cuomo C."/>
            <person name="Ma L.J."/>
            <person name="Wortman J.R."/>
            <person name="Batzoglou S."/>
            <person name="Lee S.I."/>
            <person name="Basturkmen M."/>
            <person name="Spevak C.C."/>
            <person name="Clutterbuck J."/>
            <person name="Kapitonov V."/>
            <person name="Jurka J."/>
            <person name="Scazzocchio C."/>
            <person name="Farman M."/>
            <person name="Butler J."/>
            <person name="Purcell S."/>
            <person name="Harris S."/>
            <person name="Braus G.H."/>
            <person name="Draht O."/>
            <person name="Busch S."/>
            <person name="D'Enfert C."/>
            <person name="Bouchier C."/>
            <person name="Goldman G.H."/>
            <person name="Bell-Pedersen D."/>
            <person name="Griffiths-Jones S."/>
            <person name="Doonan J.H."/>
            <person name="Yu J."/>
            <person name="Vienken K."/>
            <person name="Pain A."/>
            <person name="Freitag M."/>
            <person name="Selker E.U."/>
            <person name="Archer D.B."/>
            <person name="Penalva M.A."/>
            <person name="Oakley B.R."/>
            <person name="Momany M."/>
            <person name="Tanaka T."/>
            <person name="Kumagai T."/>
            <person name="Asai K."/>
            <person name="Machida M."/>
            <person name="Nierman W.C."/>
            <person name="Denning D.W."/>
            <person name="Caddick M."/>
            <person name="Hynes M."/>
            <person name="Paoletti M."/>
            <person name="Fischer R."/>
            <person name="Miller B."/>
            <person name="Dyer P."/>
            <person name="Sachs M.S."/>
            <person name="Osmani S.A."/>
            <person name="Birren B.W."/>
        </authorList>
    </citation>
    <scope>NUCLEOTIDE SEQUENCE [LARGE SCALE GENOMIC DNA]</scope>
    <source>
        <strain evidence="2">FGSC A4 / ATCC 38163 / CBS 112.46 / NRRL 194 / M139</strain>
    </source>
</reference>
<accession>C8VEV8</accession>
<dbReference type="InParanoid" id="Q5B2Y3"/>
<sequence>MSQHQAVVVFNILQITAKDED</sequence>
<dbReference type="Proteomes" id="UP000000560">
    <property type="component" value="Chromosome V"/>
</dbReference>
<dbReference type="AlphaFoldDB" id="Q5B2Y3"/>
<name>Q5B2Y3_EMENI</name>
<evidence type="ECO:0000313" key="2">
    <source>
        <dbReference type="Proteomes" id="UP000000560"/>
    </source>
</evidence>
<protein>
    <submittedName>
        <fullName evidence="1">Uncharacterized protein</fullName>
    </submittedName>
</protein>
<reference evidence="2" key="2">
    <citation type="journal article" date="2009" name="Fungal Genet. Biol.">
        <title>The 2008 update of the Aspergillus nidulans genome annotation: a community effort.</title>
        <authorList>
            <person name="Wortman J.R."/>
            <person name="Gilsenan J.M."/>
            <person name="Joardar V."/>
            <person name="Deegan J."/>
            <person name="Clutterbuck J."/>
            <person name="Andersen M.R."/>
            <person name="Archer D."/>
            <person name="Bencina M."/>
            <person name="Braus G."/>
            <person name="Coutinho P."/>
            <person name="von Dohren H."/>
            <person name="Doonan J."/>
            <person name="Driessen A.J."/>
            <person name="Durek P."/>
            <person name="Espeso E."/>
            <person name="Fekete E."/>
            <person name="Flipphi M."/>
            <person name="Estrada C.G."/>
            <person name="Geysens S."/>
            <person name="Goldman G."/>
            <person name="de Groot P.W."/>
            <person name="Hansen K."/>
            <person name="Harris S.D."/>
            <person name="Heinekamp T."/>
            <person name="Helmstaedt K."/>
            <person name="Henrissat B."/>
            <person name="Hofmann G."/>
            <person name="Homan T."/>
            <person name="Horio T."/>
            <person name="Horiuchi H."/>
            <person name="James S."/>
            <person name="Jones M."/>
            <person name="Karaffa L."/>
            <person name="Karanyi Z."/>
            <person name="Kato M."/>
            <person name="Keller N."/>
            <person name="Kelly D.E."/>
            <person name="Kiel J.A."/>
            <person name="Kim J.M."/>
            <person name="van der Klei I.J."/>
            <person name="Klis F.M."/>
            <person name="Kovalchuk A."/>
            <person name="Krasevec N."/>
            <person name="Kubicek C.P."/>
            <person name="Liu B."/>
            <person name="Maccabe A."/>
            <person name="Meyer V."/>
            <person name="Mirabito P."/>
            <person name="Miskei M."/>
            <person name="Mos M."/>
            <person name="Mullins J."/>
            <person name="Nelson D.R."/>
            <person name="Nielsen J."/>
            <person name="Oakley B.R."/>
            <person name="Osmani S.A."/>
            <person name="Pakula T."/>
            <person name="Paszewski A."/>
            <person name="Paulsen I."/>
            <person name="Pilsyk S."/>
            <person name="Pocsi I."/>
            <person name="Punt P.J."/>
            <person name="Ram A.F."/>
            <person name="Ren Q."/>
            <person name="Robellet X."/>
            <person name="Robson G."/>
            <person name="Seiboth B."/>
            <person name="van Solingen P."/>
            <person name="Specht T."/>
            <person name="Sun J."/>
            <person name="Taheri-Talesh N."/>
            <person name="Takeshita N."/>
            <person name="Ussery D."/>
            <person name="vanKuyk P.A."/>
            <person name="Visser H."/>
            <person name="van de Vondervoort P.J."/>
            <person name="de Vries R.P."/>
            <person name="Walton J."/>
            <person name="Xiang X."/>
            <person name="Xiong Y."/>
            <person name="Zeng A.P."/>
            <person name="Brandt B.W."/>
            <person name="Cornell M.J."/>
            <person name="van den Hondel C.A."/>
            <person name="Visser J."/>
            <person name="Oliver S.G."/>
            <person name="Turner G."/>
        </authorList>
    </citation>
    <scope>GENOME REANNOTATION</scope>
    <source>
        <strain evidence="2">FGSC A4 / ATCC 38163 / CBS 112.46 / NRRL 194 / M139</strain>
    </source>
</reference>
<accession>Q5B2Y3</accession>